<dbReference type="Pfam" id="PF13778">
    <property type="entry name" value="DUF4174"/>
    <property type="match status" value="1"/>
</dbReference>
<dbReference type="InterPro" id="IPR025232">
    <property type="entry name" value="DUF4174"/>
</dbReference>
<dbReference type="Gene3D" id="3.40.30.10">
    <property type="entry name" value="Glutaredoxin"/>
    <property type="match status" value="1"/>
</dbReference>
<dbReference type="PANTHER" id="PTHR46792:SF1">
    <property type="entry name" value="COILED-COIL DOMAIN-CONTAINING 80-LIKE 2"/>
    <property type="match status" value="1"/>
</dbReference>
<dbReference type="AlphaFoldDB" id="A0A856MKT9"/>
<dbReference type="GO" id="GO:0030198">
    <property type="term" value="P:extracellular matrix organization"/>
    <property type="evidence" value="ECO:0007669"/>
    <property type="project" value="TreeGrafter"/>
</dbReference>
<keyword evidence="4" id="KW-1185">Reference proteome</keyword>
<dbReference type="PANTHER" id="PTHR46792">
    <property type="entry name" value="COILED-COIL DOMAIN-CONTAINING PROTEIN 80"/>
    <property type="match status" value="1"/>
</dbReference>
<dbReference type="RefSeq" id="WP_171977094.1">
    <property type="nucleotide sequence ID" value="NZ_CAWOXK010000001.1"/>
</dbReference>
<proteinExistence type="predicted"/>
<gene>
    <name evidence="3" type="ORF">DP114_21825</name>
</gene>
<organism evidence="3 4">
    <name type="scientific">Brasilonema sennae CENA114</name>
    <dbReference type="NCBI Taxonomy" id="415709"/>
    <lineage>
        <taxon>Bacteria</taxon>
        <taxon>Bacillati</taxon>
        <taxon>Cyanobacteriota</taxon>
        <taxon>Cyanophyceae</taxon>
        <taxon>Nostocales</taxon>
        <taxon>Scytonemataceae</taxon>
        <taxon>Brasilonema</taxon>
        <taxon>Bromeliae group (in: Brasilonema)</taxon>
    </lineage>
</organism>
<evidence type="ECO:0000313" key="4">
    <source>
        <dbReference type="Proteomes" id="UP000503129"/>
    </source>
</evidence>
<reference evidence="3 4" key="1">
    <citation type="submission" date="2018-06" db="EMBL/GenBank/DDBJ databases">
        <title>Comparative genomics of Brasilonema spp. strains.</title>
        <authorList>
            <person name="Alvarenga D.O."/>
            <person name="Fiore M.F."/>
            <person name="Varani A.M."/>
        </authorList>
    </citation>
    <scope>NUCLEOTIDE SEQUENCE [LARGE SCALE GENOMIC DNA]</scope>
    <source>
        <strain evidence="3 4">CENA114</strain>
    </source>
</reference>
<accession>A0A856MKT9</accession>
<evidence type="ECO:0000259" key="2">
    <source>
        <dbReference type="Pfam" id="PF13778"/>
    </source>
</evidence>
<dbReference type="KEGG" id="bsen:DP114_21825"/>
<sequence>MLLPVSTFGRAHASTNNSANTSSFNLSSQKWKNRVLLVFAPSSSNPAYQKQMQLFDKYKSSFRERDLVLVQVVANGKSFANTEQIDPAAAARLRDRLKVSNQDFCVVLVGKDGGVKRRDTTPIQAKAIFNEIDAMPMRRQEMRERGS</sequence>
<dbReference type="GO" id="GO:0010811">
    <property type="term" value="P:positive regulation of cell-substrate adhesion"/>
    <property type="evidence" value="ECO:0007669"/>
    <property type="project" value="TreeGrafter"/>
</dbReference>
<protein>
    <submittedName>
        <fullName evidence="3">DUF4174 domain-containing protein</fullName>
    </submittedName>
</protein>
<dbReference type="EMBL" id="CP030118">
    <property type="protein sequence ID" value="QDL10181.1"/>
    <property type="molecule type" value="Genomic_DNA"/>
</dbReference>
<evidence type="ECO:0000256" key="1">
    <source>
        <dbReference type="ARBA" id="ARBA00022729"/>
    </source>
</evidence>
<name>A0A856MKT9_9CYAN</name>
<keyword evidence="1" id="KW-0732">Signal</keyword>
<dbReference type="Proteomes" id="UP000503129">
    <property type="component" value="Chromosome"/>
</dbReference>
<feature type="domain" description="DUF4174" evidence="2">
    <location>
        <begin position="26"/>
        <end position="141"/>
    </location>
</feature>
<evidence type="ECO:0000313" key="3">
    <source>
        <dbReference type="EMBL" id="QDL10181.1"/>
    </source>
</evidence>
<dbReference type="GO" id="GO:0005604">
    <property type="term" value="C:basement membrane"/>
    <property type="evidence" value="ECO:0007669"/>
    <property type="project" value="TreeGrafter"/>
</dbReference>